<evidence type="ECO:0000313" key="2">
    <source>
        <dbReference type="Proteomes" id="UP000304912"/>
    </source>
</evidence>
<dbReference type="KEGG" id="salk:FBQ74_15555"/>
<protein>
    <submittedName>
        <fullName evidence="1">Uncharacterized protein</fullName>
    </submittedName>
</protein>
<sequence>MPKIVDLTDEQFKQLLDEYYAPPGKRSKMTQNEVKALAERLNDLINVPIIGETTEEKILIKVVLKVDGFLYDSLPNEIYGLVRSVDKGLSDDEATRLISRLSGLANQKIDIPYLLESAEFIAIRFVIGVIINAARKGWDFYRAKDADQSELMAA</sequence>
<reference evidence="1 2" key="1">
    <citation type="submission" date="2019-04" db="EMBL/GenBank/DDBJ databases">
        <title>Salinimonas iocasae sp. nov., a halophilic bacterium isolated from the outer tube casing of tubeworms in Okinawa Trough.</title>
        <authorList>
            <person name="Zhang H."/>
            <person name="Wang H."/>
            <person name="Li C."/>
        </authorList>
    </citation>
    <scope>NUCLEOTIDE SEQUENCE [LARGE SCALE GENOMIC DNA]</scope>
    <source>
        <strain evidence="1 2">KX18D6</strain>
    </source>
</reference>
<dbReference type="EMBL" id="CP039852">
    <property type="protein sequence ID" value="QCZ94793.1"/>
    <property type="molecule type" value="Genomic_DNA"/>
</dbReference>
<proteinExistence type="predicted"/>
<gene>
    <name evidence="1" type="ORF">FBQ74_15555</name>
</gene>
<dbReference type="OrthoDB" id="5741029at2"/>
<organism evidence="1 2">
    <name type="scientific">Salinimonas iocasae</name>
    <dbReference type="NCBI Taxonomy" id="2572577"/>
    <lineage>
        <taxon>Bacteria</taxon>
        <taxon>Pseudomonadati</taxon>
        <taxon>Pseudomonadota</taxon>
        <taxon>Gammaproteobacteria</taxon>
        <taxon>Alteromonadales</taxon>
        <taxon>Alteromonadaceae</taxon>
        <taxon>Alteromonas/Salinimonas group</taxon>
        <taxon>Salinimonas</taxon>
    </lineage>
</organism>
<dbReference type="Proteomes" id="UP000304912">
    <property type="component" value="Chromosome"/>
</dbReference>
<dbReference type="AlphaFoldDB" id="A0A5B7YHR6"/>
<evidence type="ECO:0000313" key="1">
    <source>
        <dbReference type="EMBL" id="QCZ94793.1"/>
    </source>
</evidence>
<accession>A0A5B7YHR6</accession>
<dbReference type="RefSeq" id="WP_139757529.1">
    <property type="nucleotide sequence ID" value="NZ_CP039852.1"/>
</dbReference>
<name>A0A5B7YHR6_9ALTE</name>
<keyword evidence="2" id="KW-1185">Reference proteome</keyword>